<dbReference type="PANTHER" id="PTHR35006">
    <property type="entry name" value="GLYOXALASE FAMILY PROTEIN (AFU_ORTHOLOGUE AFUA_5G14830)"/>
    <property type="match status" value="1"/>
</dbReference>
<dbReference type="PROSITE" id="PS51819">
    <property type="entry name" value="VOC"/>
    <property type="match status" value="1"/>
</dbReference>
<dbReference type="Pfam" id="PF00903">
    <property type="entry name" value="Glyoxalase"/>
    <property type="match status" value="1"/>
</dbReference>
<dbReference type="GO" id="GO:0016829">
    <property type="term" value="F:lyase activity"/>
    <property type="evidence" value="ECO:0007669"/>
    <property type="project" value="UniProtKB-KW"/>
</dbReference>
<proteinExistence type="predicted"/>
<dbReference type="PANTHER" id="PTHR35006:SF2">
    <property type="entry name" value="GLYOXALASE FAMILY PROTEIN (AFU_ORTHOLOGUE AFUA_5G14830)"/>
    <property type="match status" value="1"/>
</dbReference>
<sequence length="146" mass="16280">MTGSKGADVNHQETERQGWRDMIDHITIAVSELEKSKSFYESALEPLGYRLAFGKEGVFWAFDVGGSLFEIQRTDDKPPFTRLHVAFRVHSRAEVEAFYRAALDAGARDNGAPGPRPDYGENYYACFVLDPDGYNIEAMINAPAQG</sequence>
<dbReference type="EMBL" id="JH719395">
    <property type="protein sequence ID" value="EJC79830.1"/>
    <property type="molecule type" value="Genomic_DNA"/>
</dbReference>
<organism evidence="2 3">
    <name type="scientific">Rhizobium leguminosarum bv. trifolii WSM2297</name>
    <dbReference type="NCBI Taxonomy" id="754762"/>
    <lineage>
        <taxon>Bacteria</taxon>
        <taxon>Pseudomonadati</taxon>
        <taxon>Pseudomonadota</taxon>
        <taxon>Alphaproteobacteria</taxon>
        <taxon>Hyphomicrobiales</taxon>
        <taxon>Rhizobiaceae</taxon>
        <taxon>Rhizobium/Agrobacterium group</taxon>
        <taxon>Rhizobium</taxon>
    </lineage>
</organism>
<accession>J0CK21</accession>
<keyword evidence="2" id="KW-0456">Lyase</keyword>
<dbReference type="HOGENOM" id="CLU_046006_6_1_5"/>
<evidence type="ECO:0000313" key="3">
    <source>
        <dbReference type="Proteomes" id="UP000005732"/>
    </source>
</evidence>
<evidence type="ECO:0000313" key="2">
    <source>
        <dbReference type="EMBL" id="EJC79830.1"/>
    </source>
</evidence>
<gene>
    <name evidence="2" type="ORF">Rleg4DRAFT_1432</name>
</gene>
<dbReference type="Gene3D" id="3.10.180.10">
    <property type="entry name" value="2,3-Dihydroxybiphenyl 1,2-Dioxygenase, domain 1"/>
    <property type="match status" value="1"/>
</dbReference>
<protein>
    <submittedName>
        <fullName evidence="2">Lactoylglutathione lyase-like lyase</fullName>
    </submittedName>
</protein>
<dbReference type="AlphaFoldDB" id="J0CK21"/>
<dbReference type="InterPro" id="IPR004360">
    <property type="entry name" value="Glyas_Fos-R_dOase_dom"/>
</dbReference>
<dbReference type="InterPro" id="IPR037523">
    <property type="entry name" value="VOC_core"/>
</dbReference>
<name>J0CK21_RHILT</name>
<dbReference type="InterPro" id="IPR029068">
    <property type="entry name" value="Glyas_Bleomycin-R_OHBP_Dase"/>
</dbReference>
<reference evidence="2 3" key="1">
    <citation type="submission" date="2012-02" db="EMBL/GenBank/DDBJ databases">
        <title>Improved High-Quality Draft Sequence of Rhizobium leguminosarum bv. trifolii WSM2297.</title>
        <authorList>
            <consortium name="US DOE Joint Genome Institute"/>
            <person name="Lucas S."/>
            <person name="Han J."/>
            <person name="Lapidus A."/>
            <person name="Cheng J.-F."/>
            <person name="Goodwin L."/>
            <person name="Pitluck S."/>
            <person name="Peters L."/>
            <person name="Ovchinnikova G."/>
            <person name="Zhang X."/>
            <person name="Detter J.C."/>
            <person name="Han C."/>
            <person name="Tapia R."/>
            <person name="Land M."/>
            <person name="Hauser L."/>
            <person name="Kyrpides N."/>
            <person name="Ivanova N."/>
            <person name="Pagani I."/>
            <person name="Brau L."/>
            <person name="Yates R."/>
            <person name="O'Hara G."/>
            <person name="Rui T."/>
            <person name="Howieson J."/>
            <person name="Reeve W."/>
            <person name="Woyke T."/>
        </authorList>
    </citation>
    <scope>NUCLEOTIDE SEQUENCE [LARGE SCALE GENOMIC DNA]</scope>
    <source>
        <strain evidence="2 3">WSM2297</strain>
    </source>
</reference>
<dbReference type="CDD" id="cd07262">
    <property type="entry name" value="VOC_like"/>
    <property type="match status" value="1"/>
</dbReference>
<evidence type="ECO:0000259" key="1">
    <source>
        <dbReference type="PROSITE" id="PS51819"/>
    </source>
</evidence>
<dbReference type="Proteomes" id="UP000005732">
    <property type="component" value="Unassembled WGS sequence"/>
</dbReference>
<dbReference type="SUPFAM" id="SSF54593">
    <property type="entry name" value="Glyoxalase/Bleomycin resistance protein/Dihydroxybiphenyl dioxygenase"/>
    <property type="match status" value="1"/>
</dbReference>
<feature type="domain" description="VOC" evidence="1">
    <location>
        <begin position="22"/>
        <end position="141"/>
    </location>
</feature>